<comment type="subcellular location">
    <subcellularLocation>
        <location evidence="1 7">Cell membrane</location>
        <topology evidence="1 7">Multi-pass membrane protein</topology>
    </subcellularLocation>
</comment>
<feature type="transmembrane region" description="Helical" evidence="7">
    <location>
        <begin position="99"/>
        <end position="122"/>
    </location>
</feature>
<dbReference type="PROSITE" id="PS50928">
    <property type="entry name" value="ABC_TM1"/>
    <property type="match status" value="1"/>
</dbReference>
<sequence>MLKYIFKRFLWMILTIWIIVTLTFFLMHAIPGDPLDVADVGSSDAASANLAAYYNLDQSLPMQYVTYLKNVATFDFGPSMTSRSRTVNDMLESGFPASLQLGLATLFFSVISGVALGVFAALRHNRMIDYVTMILAVIGISIPNFIQSMLFINYIAVNIEFFPIARWGTYRHVILPAIALASGPMAIIARLTRSNMLEVLTQDYIRTAKAKGLSARKIVVKHALRNALLPVVTIMGALTAAVLTGSFVVERIFAIPGIGQYFVSSISNRDYPMIMATTVIYSSILVVMMFIVDILYGFIDPRIKLHAKED</sequence>
<dbReference type="CDD" id="cd06261">
    <property type="entry name" value="TM_PBP2"/>
    <property type="match status" value="1"/>
</dbReference>
<feature type="transmembrane region" description="Helical" evidence="7">
    <location>
        <begin position="273"/>
        <end position="299"/>
    </location>
</feature>
<dbReference type="Gene3D" id="1.10.3720.10">
    <property type="entry name" value="MetI-like"/>
    <property type="match status" value="1"/>
</dbReference>
<proteinExistence type="inferred from homology"/>
<dbReference type="InterPro" id="IPR035906">
    <property type="entry name" value="MetI-like_sf"/>
</dbReference>
<keyword evidence="10" id="KW-1185">Reference proteome</keyword>
<feature type="transmembrane region" description="Helical" evidence="7">
    <location>
        <begin position="134"/>
        <end position="157"/>
    </location>
</feature>
<evidence type="ECO:0000256" key="5">
    <source>
        <dbReference type="ARBA" id="ARBA00022989"/>
    </source>
</evidence>
<gene>
    <name evidence="9" type="ORF">CR194_16245</name>
</gene>
<dbReference type="InterPro" id="IPR000515">
    <property type="entry name" value="MetI-like"/>
</dbReference>
<comment type="caution">
    <text evidence="9">The sequence shown here is derived from an EMBL/GenBank/DDBJ whole genome shotgun (WGS) entry which is preliminary data.</text>
</comment>
<feature type="domain" description="ABC transmembrane type-1" evidence="8">
    <location>
        <begin position="95"/>
        <end position="292"/>
    </location>
</feature>
<feature type="transmembrane region" description="Helical" evidence="7">
    <location>
        <begin position="169"/>
        <end position="189"/>
    </location>
</feature>
<evidence type="ECO:0000256" key="6">
    <source>
        <dbReference type="ARBA" id="ARBA00023136"/>
    </source>
</evidence>
<keyword evidence="5 7" id="KW-1133">Transmembrane helix</keyword>
<feature type="transmembrane region" description="Helical" evidence="7">
    <location>
        <begin position="9"/>
        <end position="30"/>
    </location>
</feature>
<evidence type="ECO:0000313" key="9">
    <source>
        <dbReference type="EMBL" id="PYZ92379.1"/>
    </source>
</evidence>
<keyword evidence="6 7" id="KW-0472">Membrane</keyword>
<keyword evidence="4 7" id="KW-0812">Transmembrane</keyword>
<dbReference type="OrthoDB" id="9773683at2"/>
<dbReference type="SUPFAM" id="SSF161098">
    <property type="entry name" value="MetI-like"/>
    <property type="match status" value="1"/>
</dbReference>
<dbReference type="EMBL" id="PDOD01000004">
    <property type="protein sequence ID" value="PYZ92379.1"/>
    <property type="molecule type" value="Genomic_DNA"/>
</dbReference>
<dbReference type="Pfam" id="PF00528">
    <property type="entry name" value="BPD_transp_1"/>
    <property type="match status" value="1"/>
</dbReference>
<keyword evidence="3" id="KW-1003">Cell membrane</keyword>
<dbReference type="PANTHER" id="PTHR43163">
    <property type="entry name" value="DIPEPTIDE TRANSPORT SYSTEM PERMEASE PROTEIN DPPB-RELATED"/>
    <property type="match status" value="1"/>
</dbReference>
<dbReference type="PANTHER" id="PTHR43163:SF6">
    <property type="entry name" value="DIPEPTIDE TRANSPORT SYSTEM PERMEASE PROTEIN DPPB-RELATED"/>
    <property type="match status" value="1"/>
</dbReference>
<dbReference type="GO" id="GO:0005886">
    <property type="term" value="C:plasma membrane"/>
    <property type="evidence" value="ECO:0007669"/>
    <property type="project" value="UniProtKB-SubCell"/>
</dbReference>
<name>A0A323TAX7_9BACI</name>
<reference evidence="9 10" key="1">
    <citation type="submission" date="2017-10" db="EMBL/GenBank/DDBJ databases">
        <title>Bacillus sp. nov., a halophilic bacterium isolated from a Keqin Lake.</title>
        <authorList>
            <person name="Wang H."/>
        </authorList>
    </citation>
    <scope>NUCLEOTIDE SEQUENCE [LARGE SCALE GENOMIC DNA]</scope>
    <source>
        <strain evidence="9 10">KQ-12</strain>
    </source>
</reference>
<evidence type="ECO:0000256" key="2">
    <source>
        <dbReference type="ARBA" id="ARBA00022448"/>
    </source>
</evidence>
<evidence type="ECO:0000259" key="8">
    <source>
        <dbReference type="PROSITE" id="PS50928"/>
    </source>
</evidence>
<protein>
    <submittedName>
        <fullName evidence="9">Peptide ABC transporter permease</fullName>
    </submittedName>
</protein>
<evidence type="ECO:0000256" key="4">
    <source>
        <dbReference type="ARBA" id="ARBA00022692"/>
    </source>
</evidence>
<organism evidence="9 10">
    <name type="scientific">Salipaludibacillus keqinensis</name>
    <dbReference type="NCBI Taxonomy" id="2045207"/>
    <lineage>
        <taxon>Bacteria</taxon>
        <taxon>Bacillati</taxon>
        <taxon>Bacillota</taxon>
        <taxon>Bacilli</taxon>
        <taxon>Bacillales</taxon>
        <taxon>Bacillaceae</taxon>
    </lineage>
</organism>
<evidence type="ECO:0000313" key="10">
    <source>
        <dbReference type="Proteomes" id="UP000248214"/>
    </source>
</evidence>
<dbReference type="Proteomes" id="UP000248214">
    <property type="component" value="Unassembled WGS sequence"/>
</dbReference>
<dbReference type="RefSeq" id="WP_110610974.1">
    <property type="nucleotide sequence ID" value="NZ_PDOD01000004.1"/>
</dbReference>
<evidence type="ECO:0000256" key="7">
    <source>
        <dbReference type="RuleBase" id="RU363032"/>
    </source>
</evidence>
<evidence type="ECO:0000256" key="1">
    <source>
        <dbReference type="ARBA" id="ARBA00004651"/>
    </source>
</evidence>
<comment type="similarity">
    <text evidence="7">Belongs to the binding-protein-dependent transport system permease family.</text>
</comment>
<dbReference type="GO" id="GO:0055085">
    <property type="term" value="P:transmembrane transport"/>
    <property type="evidence" value="ECO:0007669"/>
    <property type="project" value="InterPro"/>
</dbReference>
<evidence type="ECO:0000256" key="3">
    <source>
        <dbReference type="ARBA" id="ARBA00022475"/>
    </source>
</evidence>
<feature type="transmembrane region" description="Helical" evidence="7">
    <location>
        <begin position="227"/>
        <end position="253"/>
    </location>
</feature>
<dbReference type="Pfam" id="PF19300">
    <property type="entry name" value="BPD_transp_1_N"/>
    <property type="match status" value="1"/>
</dbReference>
<dbReference type="InterPro" id="IPR045621">
    <property type="entry name" value="BPD_transp_1_N"/>
</dbReference>
<dbReference type="AlphaFoldDB" id="A0A323TAX7"/>
<keyword evidence="2 7" id="KW-0813">Transport</keyword>
<accession>A0A323TAX7</accession>